<dbReference type="CDD" id="cd11577">
    <property type="entry name" value="GH71"/>
    <property type="match status" value="1"/>
</dbReference>
<dbReference type="RefSeq" id="XP_002485445.1">
    <property type="nucleotide sequence ID" value="XM_002485400.1"/>
</dbReference>
<proteinExistence type="predicted"/>
<dbReference type="PhylomeDB" id="B8MLF9"/>
<dbReference type="InParanoid" id="B8MLF9"/>
<dbReference type="AlphaFoldDB" id="B8MLF9"/>
<dbReference type="InterPro" id="IPR005197">
    <property type="entry name" value="Glyco_hydro_71"/>
</dbReference>
<dbReference type="VEuPathDB" id="FungiDB:TSTA_049290"/>
<evidence type="ECO:0000313" key="1">
    <source>
        <dbReference type="EMBL" id="EED15492.1"/>
    </source>
</evidence>
<dbReference type="OrthoDB" id="3257981at2759"/>
<name>B8MLF9_TALSN</name>
<reference evidence="2" key="1">
    <citation type="journal article" date="2015" name="Genome Announc.">
        <title>Genome sequence of the AIDS-associated pathogen Penicillium marneffei (ATCC18224) and its near taxonomic relative Talaromyces stipitatus (ATCC10500).</title>
        <authorList>
            <person name="Nierman W.C."/>
            <person name="Fedorova-Abrams N.D."/>
            <person name="Andrianopoulos A."/>
        </authorList>
    </citation>
    <scope>NUCLEOTIDE SEQUENCE [LARGE SCALE GENOMIC DNA]</scope>
    <source>
        <strain evidence="2">ATCC 10500 / CBS 375.48 / QM 6759 / NRRL 1006</strain>
    </source>
</reference>
<dbReference type="HOGENOM" id="CLU_019141_3_0_1"/>
<dbReference type="OMA" id="WYRPLLK"/>
<organism evidence="1 2">
    <name type="scientific">Talaromyces stipitatus (strain ATCC 10500 / CBS 375.48 / QM 6759 / NRRL 1006)</name>
    <name type="common">Penicillium stipitatum</name>
    <dbReference type="NCBI Taxonomy" id="441959"/>
    <lineage>
        <taxon>Eukaryota</taxon>
        <taxon>Fungi</taxon>
        <taxon>Dikarya</taxon>
        <taxon>Ascomycota</taxon>
        <taxon>Pezizomycotina</taxon>
        <taxon>Eurotiomycetes</taxon>
        <taxon>Eurotiomycetidae</taxon>
        <taxon>Eurotiales</taxon>
        <taxon>Trichocomaceae</taxon>
        <taxon>Talaromyces</taxon>
        <taxon>Talaromyces sect. Talaromyces</taxon>
    </lineage>
</organism>
<gene>
    <name evidence="1" type="ORF">TSTA_049290</name>
</gene>
<evidence type="ECO:0000313" key="2">
    <source>
        <dbReference type="Proteomes" id="UP000001745"/>
    </source>
</evidence>
<dbReference type="Gene3D" id="3.20.20.80">
    <property type="entry name" value="Glycosidases"/>
    <property type="match status" value="1"/>
</dbReference>
<sequence>MKISNAILLRAAFARQAAAKAVFAHYMVGGITQHHANTDIQGAINVGFDAFALNFMSVESWSTDAISELFTAAKGTDFKLFFSFDMGHFTNPSQFLPILKKYVGHDNYYLYDNKPFVSTFDGGRLTFGSSDPNFEWQSTFKDALSDVGYPNKFFHTFTVVDGAFSWESAWPYEDAGFANVSDKVDSAMIAAAHDVNKYRRGESNLYTRMAQILTLKSDLVEVITWNDPGEGHYIGNFWNESLGNTNIATYAGGFDHTGWQQVILPFITAYKKGASDISEITTSSSVGVIWYRTLLTTTSCKHDFIGLPRSHENAQDTTNYAIILPESGNKYTINVHSDGKLIGTAAGVTGLNSGSVTGLEAGRADTQYVEVIETGSNGTKTTILAATGTKDVVAETSGVCNYNYEVVAMSGSGTVRTASYKSSSALTAAESTLTSTAGTISGSVTASLVADSVHLSTTKIVAMEVFAARKGTSIDTLAGG</sequence>
<dbReference type="GO" id="GO:0051118">
    <property type="term" value="F:glucan endo-1,3-alpha-glucosidase activity"/>
    <property type="evidence" value="ECO:0007669"/>
    <property type="project" value="InterPro"/>
</dbReference>
<dbReference type="STRING" id="441959.B8MLF9"/>
<protein>
    <submittedName>
        <fullName evidence="1">Glucan endo-1,3-alpha-glucosidase agn1, putative</fullName>
    </submittedName>
</protein>
<accession>B8MLF9</accession>
<keyword evidence="2" id="KW-1185">Reference proteome</keyword>
<dbReference type="Proteomes" id="UP000001745">
    <property type="component" value="Unassembled WGS sequence"/>
</dbReference>
<dbReference type="GeneID" id="8100645"/>
<dbReference type="Pfam" id="PF03659">
    <property type="entry name" value="Glyco_hydro_71"/>
    <property type="match status" value="1"/>
</dbReference>
<dbReference type="EMBL" id="EQ962657">
    <property type="protein sequence ID" value="EED15492.1"/>
    <property type="molecule type" value="Genomic_DNA"/>
</dbReference>